<dbReference type="InterPro" id="IPR002104">
    <property type="entry name" value="Integrase_catalytic"/>
</dbReference>
<dbReference type="Proteomes" id="UP000446866">
    <property type="component" value="Unassembled WGS sequence"/>
</dbReference>
<proteinExistence type="predicted"/>
<evidence type="ECO:0000313" key="3">
    <source>
        <dbReference type="EMBL" id="NBH61794.1"/>
    </source>
</evidence>
<dbReference type="GO" id="GO:0015074">
    <property type="term" value="P:DNA integration"/>
    <property type="evidence" value="ECO:0007669"/>
    <property type="project" value="InterPro"/>
</dbReference>
<evidence type="ECO:0000259" key="2">
    <source>
        <dbReference type="PROSITE" id="PS51898"/>
    </source>
</evidence>
<evidence type="ECO:0000313" key="4">
    <source>
        <dbReference type="Proteomes" id="UP000446866"/>
    </source>
</evidence>
<keyword evidence="1" id="KW-0233">DNA recombination</keyword>
<dbReference type="InterPro" id="IPR013762">
    <property type="entry name" value="Integrase-like_cat_sf"/>
</dbReference>
<evidence type="ECO:0000256" key="1">
    <source>
        <dbReference type="ARBA" id="ARBA00023172"/>
    </source>
</evidence>
<dbReference type="EMBL" id="QXWK01000015">
    <property type="protein sequence ID" value="NBH61794.1"/>
    <property type="molecule type" value="Genomic_DNA"/>
</dbReference>
<protein>
    <recommendedName>
        <fullName evidence="2">Tyr recombinase domain-containing protein</fullName>
    </recommendedName>
</protein>
<reference evidence="3 4" key="1">
    <citation type="submission" date="2018-08" db="EMBL/GenBank/DDBJ databases">
        <title>Murine metabolic-syndrome-specific gut microbial biobank.</title>
        <authorList>
            <person name="Liu C."/>
        </authorList>
    </citation>
    <scope>NUCLEOTIDE SEQUENCE [LARGE SCALE GENOMIC DNA]</scope>
    <source>
        <strain evidence="3 4">28</strain>
    </source>
</reference>
<dbReference type="AlphaFoldDB" id="A0A845QK30"/>
<dbReference type="Pfam" id="PF00589">
    <property type="entry name" value="Phage_integrase"/>
    <property type="match status" value="1"/>
</dbReference>
<dbReference type="GO" id="GO:0003677">
    <property type="term" value="F:DNA binding"/>
    <property type="evidence" value="ECO:0007669"/>
    <property type="project" value="InterPro"/>
</dbReference>
<accession>A0A845QK30</accession>
<keyword evidence="4" id="KW-1185">Reference proteome</keyword>
<gene>
    <name evidence="3" type="ORF">D0435_09030</name>
</gene>
<dbReference type="InterPro" id="IPR011010">
    <property type="entry name" value="DNA_brk_join_enz"/>
</dbReference>
<dbReference type="Gene3D" id="1.10.443.10">
    <property type="entry name" value="Intergrase catalytic core"/>
    <property type="match status" value="1"/>
</dbReference>
<dbReference type="SUPFAM" id="SSF56349">
    <property type="entry name" value="DNA breaking-rejoining enzymes"/>
    <property type="match status" value="1"/>
</dbReference>
<feature type="domain" description="Tyr recombinase" evidence="2">
    <location>
        <begin position="104"/>
        <end position="264"/>
    </location>
</feature>
<dbReference type="GO" id="GO:0006310">
    <property type="term" value="P:DNA recombination"/>
    <property type="evidence" value="ECO:0007669"/>
    <property type="project" value="UniProtKB-KW"/>
</dbReference>
<name>A0A845QK30_9FIRM</name>
<comment type="caution">
    <text evidence="3">The sequence shown here is derived from an EMBL/GenBank/DDBJ whole genome shotgun (WGS) entry which is preliminary data.</text>
</comment>
<sequence length="264" mass="30321">MMFDIDAYRKHLYQLVRAQKMSRLTAAGYISCLERLDEQINPGQSVAGAIRELCKDTQQGGKYIAAVKKYERDILDAPKSLLYGQELFDLRKQCKQAPIGREPVLPEQTYLRKINRLNNETVRVALRLQVRSGLRIAEIGDLRAADIEITEDGIKLFIRCGKGRKSRHVDAIKDVFLETHLKELLEGKSGDDRAFDYSTAYLKKKANALGIPTHDLRRINSRMRYRQQRGNGFGRREARRQVQKQLGHAQAATTSAYLRKEWSE</sequence>
<organism evidence="3 4">
    <name type="scientific">Anaerotruncus colihominis</name>
    <dbReference type="NCBI Taxonomy" id="169435"/>
    <lineage>
        <taxon>Bacteria</taxon>
        <taxon>Bacillati</taxon>
        <taxon>Bacillota</taxon>
        <taxon>Clostridia</taxon>
        <taxon>Eubacteriales</taxon>
        <taxon>Oscillospiraceae</taxon>
        <taxon>Anaerotruncus</taxon>
    </lineage>
</organism>
<dbReference type="PROSITE" id="PS51898">
    <property type="entry name" value="TYR_RECOMBINASE"/>
    <property type="match status" value="1"/>
</dbReference>